<dbReference type="GO" id="GO:0110154">
    <property type="term" value="P:RNA decapping"/>
    <property type="evidence" value="ECO:0007669"/>
    <property type="project" value="TreeGrafter"/>
</dbReference>
<reference evidence="2 3" key="1">
    <citation type="journal article" date="2015" name="Genome Announc.">
        <title>Expanding the biotechnology potential of lactobacilli through comparative genomics of 213 strains and associated genera.</title>
        <authorList>
            <person name="Sun Z."/>
            <person name="Harris H.M."/>
            <person name="McCann A."/>
            <person name="Guo C."/>
            <person name="Argimon S."/>
            <person name="Zhang W."/>
            <person name="Yang X."/>
            <person name="Jeffery I.B."/>
            <person name="Cooney J.C."/>
            <person name="Kagawa T.F."/>
            <person name="Liu W."/>
            <person name="Song Y."/>
            <person name="Salvetti E."/>
            <person name="Wrobel A."/>
            <person name="Rasinkangas P."/>
            <person name="Parkhill J."/>
            <person name="Rea M.C."/>
            <person name="O'Sullivan O."/>
            <person name="Ritari J."/>
            <person name="Douillard F.P."/>
            <person name="Paul Ross R."/>
            <person name="Yang R."/>
            <person name="Briner A.E."/>
            <person name="Felis G.E."/>
            <person name="de Vos W.M."/>
            <person name="Barrangou R."/>
            <person name="Klaenhammer T.R."/>
            <person name="Caufield P.W."/>
            <person name="Cui Y."/>
            <person name="Zhang H."/>
            <person name="O'Toole P.W."/>
        </authorList>
    </citation>
    <scope>NUCLEOTIDE SEQUENCE [LARGE SCALE GENOMIC DNA]</scope>
    <source>
        <strain evidence="2 3">DSM 20253</strain>
    </source>
</reference>
<dbReference type="GO" id="GO:0005737">
    <property type="term" value="C:cytoplasm"/>
    <property type="evidence" value="ECO:0007669"/>
    <property type="project" value="TreeGrafter"/>
</dbReference>
<dbReference type="GO" id="GO:0008803">
    <property type="term" value="F:bis(5'-nucleosyl)-tetraphosphatase (symmetrical) activity"/>
    <property type="evidence" value="ECO:0007669"/>
    <property type="project" value="TreeGrafter"/>
</dbReference>
<dbReference type="OrthoDB" id="384253at2"/>
<proteinExistence type="predicted"/>
<dbReference type="STRING" id="1423796.FC24_GL001128"/>
<dbReference type="Gene3D" id="3.60.21.10">
    <property type="match status" value="1"/>
</dbReference>
<feature type="domain" description="Calcineurin-like phosphoesterase" evidence="1">
    <location>
        <begin position="1"/>
        <end position="219"/>
    </location>
</feature>
<dbReference type="GO" id="GO:0016791">
    <property type="term" value="F:phosphatase activity"/>
    <property type="evidence" value="ECO:0007669"/>
    <property type="project" value="TreeGrafter"/>
</dbReference>
<dbReference type="InterPro" id="IPR004843">
    <property type="entry name" value="Calcineurin-like_PHP"/>
</dbReference>
<dbReference type="InterPro" id="IPR029052">
    <property type="entry name" value="Metallo-depent_PP-like"/>
</dbReference>
<keyword evidence="3" id="KW-1185">Reference proteome</keyword>
<dbReference type="PANTHER" id="PTHR42850:SF4">
    <property type="entry name" value="ZINC-DEPENDENT ENDOPOLYPHOSPHATASE"/>
    <property type="match status" value="1"/>
</dbReference>
<sequence>MKTTFIGDIHAAATDLAVLLTAPNLAQQQLVFLGNYIDSAVSSASAPLRVLELVRQQVITKHAVALLGNHDDFWVQTAAGNELAYETWKLNHGRATWQQLGITATDLTTVQAQLNQPPLAKYTQFLKHLPLMWQNQHFLAVHAGINWQLTLQQQTRHDLTWIQDSYFFDDPANPTNWHRNQSKKIMVTGHTPVQTLTTGHRHYLKMQADATDLPRYNIDAGSGSDLPESGILGLTLTATGAESALDFVTKGQLQHQGDGHGEQD</sequence>
<organism evidence="2 3">
    <name type="scientific">Loigolactobacillus rennini DSM 20253</name>
    <dbReference type="NCBI Taxonomy" id="1423796"/>
    <lineage>
        <taxon>Bacteria</taxon>
        <taxon>Bacillati</taxon>
        <taxon>Bacillota</taxon>
        <taxon>Bacilli</taxon>
        <taxon>Lactobacillales</taxon>
        <taxon>Lactobacillaceae</taxon>
        <taxon>Loigolactobacillus</taxon>
    </lineage>
</organism>
<evidence type="ECO:0000313" key="2">
    <source>
        <dbReference type="EMBL" id="KRN00140.1"/>
    </source>
</evidence>
<dbReference type="Pfam" id="PF00149">
    <property type="entry name" value="Metallophos"/>
    <property type="match status" value="1"/>
</dbReference>
<dbReference type="EMBL" id="AYYI01000003">
    <property type="protein sequence ID" value="KRN00140.1"/>
    <property type="molecule type" value="Genomic_DNA"/>
</dbReference>
<dbReference type="PANTHER" id="PTHR42850">
    <property type="entry name" value="METALLOPHOSPHOESTERASE"/>
    <property type="match status" value="1"/>
</dbReference>
<dbReference type="Proteomes" id="UP000051638">
    <property type="component" value="Unassembled WGS sequence"/>
</dbReference>
<gene>
    <name evidence="2" type="ORF">FC24_GL001128</name>
</gene>
<evidence type="ECO:0000259" key="1">
    <source>
        <dbReference type="Pfam" id="PF00149"/>
    </source>
</evidence>
<dbReference type="AlphaFoldDB" id="A0A0R2DIM4"/>
<name>A0A0R2DIM4_9LACO</name>
<protein>
    <submittedName>
        <fullName evidence="2">Diadenosine tetraphosphatase-like protein</fullName>
    </submittedName>
</protein>
<evidence type="ECO:0000313" key="3">
    <source>
        <dbReference type="Proteomes" id="UP000051638"/>
    </source>
</evidence>
<dbReference type="PATRIC" id="fig|1423796.3.peg.1152"/>
<comment type="caution">
    <text evidence="2">The sequence shown here is derived from an EMBL/GenBank/DDBJ whole genome shotgun (WGS) entry which is preliminary data.</text>
</comment>
<dbReference type="InterPro" id="IPR050126">
    <property type="entry name" value="Ap4A_hydrolase"/>
</dbReference>
<accession>A0A0R2DIM4</accession>
<dbReference type="SUPFAM" id="SSF56300">
    <property type="entry name" value="Metallo-dependent phosphatases"/>
    <property type="match status" value="1"/>
</dbReference>
<dbReference type="RefSeq" id="WP_057872912.1">
    <property type="nucleotide sequence ID" value="NZ_AYYI01000003.1"/>
</dbReference>